<evidence type="ECO:0000313" key="2">
    <source>
        <dbReference type="Proteomes" id="UP000812270"/>
    </source>
</evidence>
<dbReference type="Proteomes" id="UP000812270">
    <property type="component" value="Unassembled WGS sequence"/>
</dbReference>
<organism evidence="1 2">
    <name type="scientific">Pinibacter aurantiacus</name>
    <dbReference type="NCBI Taxonomy" id="2851599"/>
    <lineage>
        <taxon>Bacteria</taxon>
        <taxon>Pseudomonadati</taxon>
        <taxon>Bacteroidota</taxon>
        <taxon>Chitinophagia</taxon>
        <taxon>Chitinophagales</taxon>
        <taxon>Chitinophagaceae</taxon>
        <taxon>Pinibacter</taxon>
    </lineage>
</organism>
<keyword evidence="2" id="KW-1185">Reference proteome</keyword>
<evidence type="ECO:0000313" key="1">
    <source>
        <dbReference type="EMBL" id="MBV4358769.1"/>
    </source>
</evidence>
<proteinExistence type="predicted"/>
<comment type="caution">
    <text evidence="1">The sequence shown here is derived from an EMBL/GenBank/DDBJ whole genome shotgun (WGS) entry which is preliminary data.</text>
</comment>
<dbReference type="EMBL" id="JAHSPG010000013">
    <property type="protein sequence ID" value="MBV4358769.1"/>
    <property type="molecule type" value="Genomic_DNA"/>
</dbReference>
<dbReference type="Pfam" id="PF19514">
    <property type="entry name" value="MobC_2"/>
    <property type="match status" value="1"/>
</dbReference>
<accession>A0A9E2SCV0</accession>
<gene>
    <name evidence="1" type="ORF">KTO63_16510</name>
</gene>
<dbReference type="InterPro" id="IPR045788">
    <property type="entry name" value="MobC_2"/>
</dbReference>
<sequence>MNDNNDNRTKFLQVRLTEKEYKLVTEKFSQSVYRKWSEFLRKKLLDKPVAVYTRNQSLDEFMREMIVLRKELNAIGNNYNQVVKRLHTLSEIKEIFYWLNEHEAAFQLLIKKTNEINSKIAQISDQWLQ</sequence>
<reference evidence="1" key="1">
    <citation type="submission" date="2021-06" db="EMBL/GenBank/DDBJ databases">
        <authorList>
            <person name="Huq M.A."/>
        </authorList>
    </citation>
    <scope>NUCLEOTIDE SEQUENCE</scope>
    <source>
        <strain evidence="1">MAH-26</strain>
    </source>
</reference>
<name>A0A9E2SCV0_9BACT</name>
<protein>
    <submittedName>
        <fullName evidence="1">Plasmid mobilization relaxosome protein MobC</fullName>
    </submittedName>
</protein>
<dbReference type="RefSeq" id="WP_217792489.1">
    <property type="nucleotide sequence ID" value="NZ_JAHSPG010000013.1"/>
</dbReference>
<dbReference type="AlphaFoldDB" id="A0A9E2SCV0"/>